<dbReference type="InterPro" id="IPR035979">
    <property type="entry name" value="RBD_domain_sf"/>
</dbReference>
<organism evidence="7 8">
    <name type="scientific">Ditylenchus destructor</name>
    <dbReference type="NCBI Taxonomy" id="166010"/>
    <lineage>
        <taxon>Eukaryota</taxon>
        <taxon>Metazoa</taxon>
        <taxon>Ecdysozoa</taxon>
        <taxon>Nematoda</taxon>
        <taxon>Chromadorea</taxon>
        <taxon>Rhabditida</taxon>
        <taxon>Tylenchina</taxon>
        <taxon>Tylenchomorpha</taxon>
        <taxon>Sphaerularioidea</taxon>
        <taxon>Anguinidae</taxon>
        <taxon>Anguininae</taxon>
        <taxon>Ditylenchus</taxon>
    </lineage>
</organism>
<dbReference type="PANTHER" id="PTHR13112">
    <property type="entry name" value="UPF3 REGULATOR OF NONSENSE TRANSCRIPTS-LIKE PROTEIN"/>
    <property type="match status" value="1"/>
</dbReference>
<dbReference type="GO" id="GO:0005730">
    <property type="term" value="C:nucleolus"/>
    <property type="evidence" value="ECO:0007669"/>
    <property type="project" value="TreeGrafter"/>
</dbReference>
<accession>A0AAD4N6B7</accession>
<dbReference type="AlphaFoldDB" id="A0AAD4N6B7"/>
<dbReference type="GO" id="GO:0003729">
    <property type="term" value="F:mRNA binding"/>
    <property type="evidence" value="ECO:0007669"/>
    <property type="project" value="TreeGrafter"/>
</dbReference>
<gene>
    <name evidence="7" type="ORF">DdX_07497</name>
</gene>
<feature type="region of interest" description="Disordered" evidence="5">
    <location>
        <begin position="222"/>
        <end position="429"/>
    </location>
</feature>
<sequence length="429" mass="49360">MPVSKTKDPKKACIKLVVRRLPVGLTPEELLEQLQPIPEYQHFWFCKADMDLVPFAFSRAYLAFTNESDAIEFAGRFNGYVFVDKQGNESAAIVEKAPFQGIVEERCNGKERDRRVNTINEDADYLKYVEAYNKSSTKRTTNFDELVAELEEKQKNLKMGFVKETPLTEFIVKQSTLKNIAKERKRISRTRREVKEIPENKPTERVKEQKVVVLARDKLKEERETVTAKDSARKVKPTPPFKEPISKEVPMSSKDSEKQAKHMRREKERAPKAFTIVNTKRKSEKNLTFEVKDHVSEIEKPDEKKAADSHYEGKCSSNVNAPRADKEGSHRRSSHELTPQSSTEHQNQSSDRETTKIIAETKAENPFGKKTGNSAHTSNESAEKSKARYEESKARRNKDRPERAIYRPGQNRVKRNENDSTKETLPKDS</sequence>
<dbReference type="GO" id="GO:0045727">
    <property type="term" value="P:positive regulation of translation"/>
    <property type="evidence" value="ECO:0007669"/>
    <property type="project" value="TreeGrafter"/>
</dbReference>
<keyword evidence="3" id="KW-0866">Nonsense-mediated mRNA decay</keyword>
<dbReference type="PANTHER" id="PTHR13112:SF0">
    <property type="entry name" value="FI21285P1"/>
    <property type="match status" value="1"/>
</dbReference>
<feature type="compositionally biased region" description="Basic and acidic residues" evidence="5">
    <location>
        <begin position="381"/>
        <end position="405"/>
    </location>
</feature>
<reference evidence="7" key="1">
    <citation type="submission" date="2022-01" db="EMBL/GenBank/DDBJ databases">
        <title>Genome Sequence Resource for Two Populations of Ditylenchus destructor, the Migratory Endoparasitic Phytonematode.</title>
        <authorList>
            <person name="Zhang H."/>
            <person name="Lin R."/>
            <person name="Xie B."/>
        </authorList>
    </citation>
    <scope>NUCLEOTIDE SEQUENCE</scope>
    <source>
        <strain evidence="7">BazhouSP</strain>
    </source>
</reference>
<dbReference type="SUPFAM" id="SSF54928">
    <property type="entry name" value="RNA-binding domain, RBD"/>
    <property type="match status" value="1"/>
</dbReference>
<evidence type="ECO:0000313" key="8">
    <source>
        <dbReference type="Proteomes" id="UP001201812"/>
    </source>
</evidence>
<feature type="compositionally biased region" description="Polar residues" evidence="5">
    <location>
        <begin position="336"/>
        <end position="349"/>
    </location>
</feature>
<comment type="similarity">
    <text evidence="2">Belongs to the RENT3 family.</text>
</comment>
<evidence type="ECO:0000256" key="4">
    <source>
        <dbReference type="ARBA" id="ARBA00023242"/>
    </source>
</evidence>
<evidence type="ECO:0000256" key="2">
    <source>
        <dbReference type="ARBA" id="ARBA00005991"/>
    </source>
</evidence>
<proteinExistence type="inferred from homology"/>
<dbReference type="Pfam" id="PF03467">
    <property type="entry name" value="Smg4_UPF3"/>
    <property type="match status" value="1"/>
</dbReference>
<feature type="compositionally biased region" description="Polar residues" evidence="5">
    <location>
        <begin position="371"/>
        <end position="380"/>
    </location>
</feature>
<feature type="compositionally biased region" description="Basic and acidic residues" evidence="5">
    <location>
        <begin position="414"/>
        <end position="429"/>
    </location>
</feature>
<evidence type="ECO:0000259" key="6">
    <source>
        <dbReference type="Pfam" id="PF03467"/>
    </source>
</evidence>
<dbReference type="InterPro" id="IPR005120">
    <property type="entry name" value="UPF3_dom"/>
</dbReference>
<comment type="caution">
    <text evidence="7">The sequence shown here is derived from an EMBL/GenBank/DDBJ whole genome shotgun (WGS) entry which is preliminary data.</text>
</comment>
<dbReference type="Proteomes" id="UP001201812">
    <property type="component" value="Unassembled WGS sequence"/>
</dbReference>
<evidence type="ECO:0000256" key="5">
    <source>
        <dbReference type="SAM" id="MobiDB-lite"/>
    </source>
</evidence>
<dbReference type="InterPro" id="IPR012677">
    <property type="entry name" value="Nucleotide-bd_a/b_plait_sf"/>
</dbReference>
<feature type="compositionally biased region" description="Basic and acidic residues" evidence="5">
    <location>
        <begin position="254"/>
        <end position="271"/>
    </location>
</feature>
<feature type="compositionally biased region" description="Basic and acidic residues" evidence="5">
    <location>
        <begin position="284"/>
        <end position="313"/>
    </location>
</feature>
<evidence type="ECO:0000256" key="3">
    <source>
        <dbReference type="ARBA" id="ARBA00023161"/>
    </source>
</evidence>
<dbReference type="InterPro" id="IPR039722">
    <property type="entry name" value="Upf3"/>
</dbReference>
<feature type="compositionally biased region" description="Basic and acidic residues" evidence="5">
    <location>
        <begin position="222"/>
        <end position="233"/>
    </location>
</feature>
<name>A0AAD4N6B7_9BILA</name>
<dbReference type="GO" id="GO:0000184">
    <property type="term" value="P:nuclear-transcribed mRNA catabolic process, nonsense-mediated decay"/>
    <property type="evidence" value="ECO:0007669"/>
    <property type="project" value="UniProtKB-KW"/>
</dbReference>
<feature type="domain" description="UPF3" evidence="6">
    <location>
        <begin position="14"/>
        <end position="174"/>
    </location>
</feature>
<evidence type="ECO:0000313" key="7">
    <source>
        <dbReference type="EMBL" id="KAI1716442.1"/>
    </source>
</evidence>
<comment type="subcellular location">
    <subcellularLocation>
        <location evidence="1">Nucleus</location>
    </subcellularLocation>
</comment>
<dbReference type="GO" id="GO:0005737">
    <property type="term" value="C:cytoplasm"/>
    <property type="evidence" value="ECO:0007669"/>
    <property type="project" value="TreeGrafter"/>
</dbReference>
<protein>
    <submittedName>
        <fullName evidence="7">Smg-4/UPF3 family domain-containing protein</fullName>
    </submittedName>
</protein>
<dbReference type="Gene3D" id="3.30.70.330">
    <property type="match status" value="1"/>
</dbReference>
<dbReference type="EMBL" id="JAKKPZ010000010">
    <property type="protein sequence ID" value="KAI1716442.1"/>
    <property type="molecule type" value="Genomic_DNA"/>
</dbReference>
<keyword evidence="8" id="KW-1185">Reference proteome</keyword>
<keyword evidence="4" id="KW-0539">Nucleus</keyword>
<feature type="compositionally biased region" description="Basic and acidic residues" evidence="5">
    <location>
        <begin position="350"/>
        <end position="363"/>
    </location>
</feature>
<evidence type="ECO:0000256" key="1">
    <source>
        <dbReference type="ARBA" id="ARBA00004123"/>
    </source>
</evidence>